<gene>
    <name evidence="5" type="ORF">R1sor_020704</name>
</gene>
<organism evidence="5 6">
    <name type="scientific">Riccia sorocarpa</name>
    <dbReference type="NCBI Taxonomy" id="122646"/>
    <lineage>
        <taxon>Eukaryota</taxon>
        <taxon>Viridiplantae</taxon>
        <taxon>Streptophyta</taxon>
        <taxon>Embryophyta</taxon>
        <taxon>Marchantiophyta</taxon>
        <taxon>Marchantiopsida</taxon>
        <taxon>Marchantiidae</taxon>
        <taxon>Marchantiales</taxon>
        <taxon>Ricciaceae</taxon>
        <taxon>Riccia</taxon>
    </lineage>
</organism>
<feature type="domain" description="Remorin C-terminal" evidence="4">
    <location>
        <begin position="412"/>
        <end position="515"/>
    </location>
</feature>
<feature type="compositionally biased region" description="Polar residues" evidence="3">
    <location>
        <begin position="31"/>
        <end position="41"/>
    </location>
</feature>
<evidence type="ECO:0000313" key="5">
    <source>
        <dbReference type="EMBL" id="KAL3677748.1"/>
    </source>
</evidence>
<name>A0ABD3GEZ3_9MARC</name>
<protein>
    <recommendedName>
        <fullName evidence="4">Remorin C-terminal domain-containing protein</fullName>
    </recommendedName>
</protein>
<evidence type="ECO:0000259" key="4">
    <source>
        <dbReference type="Pfam" id="PF03763"/>
    </source>
</evidence>
<dbReference type="Proteomes" id="UP001633002">
    <property type="component" value="Unassembled WGS sequence"/>
</dbReference>
<feature type="compositionally biased region" description="Basic and acidic residues" evidence="3">
    <location>
        <begin position="85"/>
        <end position="95"/>
    </location>
</feature>
<proteinExistence type="inferred from homology"/>
<feature type="compositionally biased region" description="Polar residues" evidence="3">
    <location>
        <begin position="325"/>
        <end position="334"/>
    </location>
</feature>
<evidence type="ECO:0000256" key="2">
    <source>
        <dbReference type="SAM" id="Coils"/>
    </source>
</evidence>
<dbReference type="PANTHER" id="PTHR31471">
    <property type="entry name" value="OS02G0116800 PROTEIN"/>
    <property type="match status" value="1"/>
</dbReference>
<sequence>MFWVHSAQSEAVKAWLESSPKSVIGVRGRSPTETPRSSVSSPDRAAANPRDGELDPARCDGGSQSPSFQRSKLTPWTNVVGGEGGNEHKESRTPAEVETIAGKQLCQEEKPAVEPNKSLSPEEGRLEVDVEEDNYSHAVTEALRSTSAAPESYLKPPRVLEKAIVLYEGGQEKQDNLPGKLSFYIQSEDFMDEIRGKELEDYPTREVYERRPSNREYGIAAVDSSCNDSPSDFESSGEEVHDKSGFTSSAMSTPFSILEERRSGGEGMHPVQMAELQVSESERSKVTPGIDSSPVAQEFDSVAENRRPVKHVQSRRATQPLYGTDLTQPPTSRQGGLYGTESRSSRGLFYGGRWDGTTKASSVAPVSEDSRSSCGSMRSRRATPLEGVDSNQVQLGNQFERQPTVERVRKEKFSMKAAAWEEAKNLQYLNRYKQEETKIMAWEDHKKAKAEVNLKRLETKLREKREKAIAKMQSELAKAQMKAEQKKATAEAKRAEKAARAAEEADRIRHYGRLPFALFCFSP</sequence>
<feature type="coiled-coil region" evidence="2">
    <location>
        <begin position="447"/>
        <end position="505"/>
    </location>
</feature>
<evidence type="ECO:0000256" key="1">
    <source>
        <dbReference type="ARBA" id="ARBA00005711"/>
    </source>
</evidence>
<feature type="compositionally biased region" description="Polar residues" evidence="3">
    <location>
        <begin position="62"/>
        <end position="77"/>
    </location>
</feature>
<reference evidence="5 6" key="1">
    <citation type="submission" date="2024-09" db="EMBL/GenBank/DDBJ databases">
        <title>Chromosome-scale assembly of Riccia sorocarpa.</title>
        <authorList>
            <person name="Paukszto L."/>
        </authorList>
    </citation>
    <scope>NUCLEOTIDE SEQUENCE [LARGE SCALE GENOMIC DNA]</scope>
    <source>
        <strain evidence="5">LP-2024</strain>
        <tissue evidence="5">Aerial parts of the thallus</tissue>
    </source>
</reference>
<feature type="compositionally biased region" description="Polar residues" evidence="3">
    <location>
        <begin position="389"/>
        <end position="398"/>
    </location>
</feature>
<comment type="similarity">
    <text evidence="1">Belongs to the remorin family.</text>
</comment>
<keyword evidence="2" id="KW-0175">Coiled coil</keyword>
<keyword evidence="6" id="KW-1185">Reference proteome</keyword>
<evidence type="ECO:0000256" key="3">
    <source>
        <dbReference type="SAM" id="MobiDB-lite"/>
    </source>
</evidence>
<dbReference type="InterPro" id="IPR005516">
    <property type="entry name" value="Remorin_C"/>
</dbReference>
<feature type="region of interest" description="Disordered" evidence="3">
    <location>
        <begin position="223"/>
        <end position="253"/>
    </location>
</feature>
<feature type="region of interest" description="Disordered" evidence="3">
    <location>
        <begin position="17"/>
        <end position="132"/>
    </location>
</feature>
<dbReference type="EMBL" id="JBJQOH010000007">
    <property type="protein sequence ID" value="KAL3677748.1"/>
    <property type="molecule type" value="Genomic_DNA"/>
</dbReference>
<accession>A0ABD3GEZ3</accession>
<comment type="caution">
    <text evidence="5">The sequence shown here is derived from an EMBL/GenBank/DDBJ whole genome shotgun (WGS) entry which is preliminary data.</text>
</comment>
<dbReference type="AlphaFoldDB" id="A0ABD3GEZ3"/>
<feature type="compositionally biased region" description="Polar residues" evidence="3">
    <location>
        <begin position="224"/>
        <end position="234"/>
    </location>
</feature>
<dbReference type="Pfam" id="PF03763">
    <property type="entry name" value="Remorin_C"/>
    <property type="match status" value="1"/>
</dbReference>
<feature type="region of interest" description="Disordered" evidence="3">
    <location>
        <begin position="277"/>
        <end position="398"/>
    </location>
</feature>
<evidence type="ECO:0000313" key="6">
    <source>
        <dbReference type="Proteomes" id="UP001633002"/>
    </source>
</evidence>
<dbReference type="PANTHER" id="PTHR31471:SF87">
    <property type="entry name" value="REMORIN 4.2"/>
    <property type="match status" value="1"/>
</dbReference>